<dbReference type="Gene3D" id="2.60.120.1440">
    <property type="match status" value="1"/>
</dbReference>
<comment type="caution">
    <text evidence="4">The sequence shown here is derived from an EMBL/GenBank/DDBJ whole genome shotgun (WGS) entry which is preliminary data.</text>
</comment>
<feature type="compositionally biased region" description="Polar residues" evidence="1">
    <location>
        <begin position="446"/>
        <end position="464"/>
    </location>
</feature>
<gene>
    <name evidence="4" type="ORF">HDF16_001703</name>
</gene>
<dbReference type="RefSeq" id="WP_184215455.1">
    <property type="nucleotide sequence ID" value="NZ_JACHIP010000002.1"/>
</dbReference>
<dbReference type="InterPro" id="IPR046535">
    <property type="entry name" value="DUF6600"/>
</dbReference>
<keyword evidence="5" id="KW-1185">Reference proteome</keyword>
<name>A0A7W8E2M0_9BACT</name>
<sequence length="517" mass="53861">MRIASRYLPASLAIGLFVSDCAAQSAAPVVQPAARTATVISTDVPDRNEDQATTRSVSQIRIVRLSQVRGEVQLDRKTGQKFEAAFTNLPIVAGEQLRTQLGAAEVEFEDNSSLRIVPDSQIDFPQLGRSDSGATTTTVRLVRGSMYVSLASSKTPADFTVRVGGETLTLSPSSHFRIDLTDNTAKLTVFQGSVTAASDSGSLIVTKHKAASFDLTAGTVPTLARMEEPSPFDAWDKNAVDYHKALAVTAGYANSPYSYGVNDLAYYGSFSDVGGCGTMWRPYLATASFDPYASGIWSYYPASGYSWVSPYPWGWTPYHSGSWNYCAGGGGWGWQPQGGWNGLQNQPAPSKIKAPGGLRPRPPARPVGGQPTIIGVNLSKLQVSKPGSDGSFVFRGESAGLGVPRGVFNNLNKISQHAVERGSVTRSLSETQVERSYAATATTTAPTSMNNAGIRQGSSASLGRTSGGSGVTSLGRASAGSTSMGAVHSSASFSSAAPAASSASGSAGASAGKGGPH</sequence>
<proteinExistence type="predicted"/>
<evidence type="ECO:0000313" key="4">
    <source>
        <dbReference type="EMBL" id="MBB5057018.1"/>
    </source>
</evidence>
<reference evidence="4 5" key="1">
    <citation type="submission" date="2020-08" db="EMBL/GenBank/DDBJ databases">
        <title>Genomic Encyclopedia of Type Strains, Phase IV (KMG-V): Genome sequencing to study the core and pangenomes of soil and plant-associated prokaryotes.</title>
        <authorList>
            <person name="Whitman W."/>
        </authorList>
    </citation>
    <scope>NUCLEOTIDE SEQUENCE [LARGE SCALE GENOMIC DNA]</scope>
    <source>
        <strain evidence="4 5">M8UP14</strain>
    </source>
</reference>
<feature type="region of interest" description="Disordered" evidence="1">
    <location>
        <begin position="419"/>
        <end position="517"/>
    </location>
</feature>
<keyword evidence="2" id="KW-0732">Signal</keyword>
<protein>
    <recommendedName>
        <fullName evidence="3">FecR protein domain-containing protein</fullName>
    </recommendedName>
</protein>
<accession>A0A7W8E2M0</accession>
<feature type="domain" description="FecR protein" evidence="3">
    <location>
        <begin position="97"/>
        <end position="194"/>
    </location>
</feature>
<evidence type="ECO:0000313" key="5">
    <source>
        <dbReference type="Proteomes" id="UP000540989"/>
    </source>
</evidence>
<evidence type="ECO:0000256" key="2">
    <source>
        <dbReference type="SAM" id="SignalP"/>
    </source>
</evidence>
<dbReference type="PANTHER" id="PTHR38731">
    <property type="entry name" value="LIPL45-RELATED LIPOPROTEIN-RELATED"/>
    <property type="match status" value="1"/>
</dbReference>
<dbReference type="Pfam" id="PF20245">
    <property type="entry name" value="DUF6600"/>
    <property type="match status" value="1"/>
</dbReference>
<evidence type="ECO:0000259" key="3">
    <source>
        <dbReference type="Pfam" id="PF04773"/>
    </source>
</evidence>
<feature type="signal peptide" evidence="2">
    <location>
        <begin position="1"/>
        <end position="22"/>
    </location>
</feature>
<dbReference type="EMBL" id="JACHIP010000002">
    <property type="protein sequence ID" value="MBB5057018.1"/>
    <property type="molecule type" value="Genomic_DNA"/>
</dbReference>
<organism evidence="4 5">
    <name type="scientific">Granulicella aggregans</name>
    <dbReference type="NCBI Taxonomy" id="474949"/>
    <lineage>
        <taxon>Bacteria</taxon>
        <taxon>Pseudomonadati</taxon>
        <taxon>Acidobacteriota</taxon>
        <taxon>Terriglobia</taxon>
        <taxon>Terriglobales</taxon>
        <taxon>Acidobacteriaceae</taxon>
        <taxon>Granulicella</taxon>
    </lineage>
</organism>
<evidence type="ECO:0000256" key="1">
    <source>
        <dbReference type="SAM" id="MobiDB-lite"/>
    </source>
</evidence>
<feature type="chain" id="PRO_5031195921" description="FecR protein domain-containing protein" evidence="2">
    <location>
        <begin position="23"/>
        <end position="517"/>
    </location>
</feature>
<dbReference type="Pfam" id="PF04773">
    <property type="entry name" value="FecR"/>
    <property type="match status" value="1"/>
</dbReference>
<dbReference type="PANTHER" id="PTHR38731:SF3">
    <property type="entry name" value="BLL6125 PROTEIN"/>
    <property type="match status" value="1"/>
</dbReference>
<feature type="compositionally biased region" description="Low complexity" evidence="1">
    <location>
        <begin position="483"/>
        <end position="510"/>
    </location>
</feature>
<dbReference type="AlphaFoldDB" id="A0A7W8E2M0"/>
<dbReference type="Proteomes" id="UP000540989">
    <property type="component" value="Unassembled WGS sequence"/>
</dbReference>
<dbReference type="InterPro" id="IPR006860">
    <property type="entry name" value="FecR"/>
</dbReference>